<protein>
    <submittedName>
        <fullName evidence="1">Uncharacterized protein</fullName>
    </submittedName>
</protein>
<dbReference type="EMBL" id="BARS01043706">
    <property type="protein sequence ID" value="GAG41428.1"/>
    <property type="molecule type" value="Genomic_DNA"/>
</dbReference>
<accession>X0XXW5</accession>
<dbReference type="AlphaFoldDB" id="X0XXW5"/>
<organism evidence="1">
    <name type="scientific">marine sediment metagenome</name>
    <dbReference type="NCBI Taxonomy" id="412755"/>
    <lineage>
        <taxon>unclassified sequences</taxon>
        <taxon>metagenomes</taxon>
        <taxon>ecological metagenomes</taxon>
    </lineage>
</organism>
<sequence length="36" mass="4201">AANKAYSPTPPDTRADWNKRLRAYRTKVIFQLHGQE</sequence>
<evidence type="ECO:0000313" key="1">
    <source>
        <dbReference type="EMBL" id="GAG41428.1"/>
    </source>
</evidence>
<gene>
    <name evidence="1" type="ORF">S01H1_66118</name>
</gene>
<proteinExistence type="predicted"/>
<feature type="non-terminal residue" evidence="1">
    <location>
        <position position="1"/>
    </location>
</feature>
<comment type="caution">
    <text evidence="1">The sequence shown here is derived from an EMBL/GenBank/DDBJ whole genome shotgun (WGS) entry which is preliminary data.</text>
</comment>
<name>X0XXW5_9ZZZZ</name>
<reference evidence="1" key="1">
    <citation type="journal article" date="2014" name="Front. Microbiol.">
        <title>High frequency of phylogenetically diverse reductive dehalogenase-homologous genes in deep subseafloor sedimentary metagenomes.</title>
        <authorList>
            <person name="Kawai M."/>
            <person name="Futagami T."/>
            <person name="Toyoda A."/>
            <person name="Takaki Y."/>
            <person name="Nishi S."/>
            <person name="Hori S."/>
            <person name="Arai W."/>
            <person name="Tsubouchi T."/>
            <person name="Morono Y."/>
            <person name="Uchiyama I."/>
            <person name="Ito T."/>
            <person name="Fujiyama A."/>
            <person name="Inagaki F."/>
            <person name="Takami H."/>
        </authorList>
    </citation>
    <scope>NUCLEOTIDE SEQUENCE</scope>
    <source>
        <strain evidence="1">Expedition CK06-06</strain>
    </source>
</reference>